<dbReference type="OrthoDB" id="6137149at2759"/>
<dbReference type="GO" id="GO:0005524">
    <property type="term" value="F:ATP binding"/>
    <property type="evidence" value="ECO:0007669"/>
    <property type="project" value="UniProtKB-KW"/>
</dbReference>
<dbReference type="STRING" id="7574.A0A1S3H0Z4"/>
<feature type="compositionally biased region" description="Basic and acidic residues" evidence="3">
    <location>
        <begin position="250"/>
        <end position="272"/>
    </location>
</feature>
<dbReference type="InterPro" id="IPR027417">
    <property type="entry name" value="P-loop_NTPase"/>
</dbReference>
<keyword evidence="2" id="KW-0175">Coiled coil</keyword>
<dbReference type="Gene3D" id="3.40.50.300">
    <property type="entry name" value="P-loop containing nucleotide triphosphate hydrolases"/>
    <property type="match status" value="1"/>
</dbReference>
<evidence type="ECO:0000259" key="4">
    <source>
        <dbReference type="PROSITE" id="PS50802"/>
    </source>
</evidence>
<comment type="similarity">
    <text evidence="1">Belongs to the helicase family.</text>
</comment>
<dbReference type="InterPro" id="IPR010285">
    <property type="entry name" value="DNA_helicase_pif1-like_DEAD"/>
</dbReference>
<dbReference type="Gene3D" id="3.60.10.10">
    <property type="entry name" value="Endonuclease/exonuclease/phosphatase"/>
    <property type="match status" value="1"/>
</dbReference>
<feature type="region of interest" description="Disordered" evidence="3">
    <location>
        <begin position="1"/>
        <end position="88"/>
    </location>
</feature>
<dbReference type="Gene3D" id="3.90.70.80">
    <property type="match status" value="1"/>
</dbReference>
<feature type="domain" description="OTU" evidence="4">
    <location>
        <begin position="787"/>
        <end position="927"/>
    </location>
</feature>
<feature type="region of interest" description="Disordered" evidence="3">
    <location>
        <begin position="285"/>
        <end position="306"/>
    </location>
</feature>
<evidence type="ECO:0000256" key="1">
    <source>
        <dbReference type="RuleBase" id="RU363044"/>
    </source>
</evidence>
<keyword evidence="1" id="KW-0378">Hydrolase</keyword>
<dbReference type="InterPro" id="IPR025476">
    <property type="entry name" value="Helitron_helicase-like"/>
</dbReference>
<dbReference type="SUPFAM" id="SSF54001">
    <property type="entry name" value="Cysteine proteinases"/>
    <property type="match status" value="1"/>
</dbReference>
<feature type="compositionally biased region" description="Polar residues" evidence="3">
    <location>
        <begin position="159"/>
        <end position="168"/>
    </location>
</feature>
<gene>
    <name evidence="6" type="primary">LOC106150504</name>
</gene>
<dbReference type="PROSITE" id="PS50802">
    <property type="entry name" value="OTU"/>
    <property type="match status" value="1"/>
</dbReference>
<evidence type="ECO:0000256" key="2">
    <source>
        <dbReference type="SAM" id="Coils"/>
    </source>
</evidence>
<feature type="coiled-coil region" evidence="2">
    <location>
        <begin position="1632"/>
        <end position="1659"/>
    </location>
</feature>
<dbReference type="Pfam" id="PF20209">
    <property type="entry name" value="DUF6570"/>
    <property type="match status" value="1"/>
</dbReference>
<dbReference type="InterPro" id="IPR038765">
    <property type="entry name" value="Papain-like_cys_pep_sf"/>
</dbReference>
<comment type="catalytic activity">
    <reaction evidence="1">
        <text>ATP + H2O = ADP + phosphate + H(+)</text>
        <dbReference type="Rhea" id="RHEA:13065"/>
        <dbReference type="ChEBI" id="CHEBI:15377"/>
        <dbReference type="ChEBI" id="CHEBI:15378"/>
        <dbReference type="ChEBI" id="CHEBI:30616"/>
        <dbReference type="ChEBI" id="CHEBI:43474"/>
        <dbReference type="ChEBI" id="CHEBI:456216"/>
        <dbReference type="EC" id="5.6.2.3"/>
    </reaction>
</comment>
<dbReference type="GO" id="GO:0043139">
    <property type="term" value="F:5'-3' DNA helicase activity"/>
    <property type="evidence" value="ECO:0007669"/>
    <property type="project" value="UniProtKB-EC"/>
</dbReference>
<keyword evidence="1" id="KW-0227">DNA damage</keyword>
<dbReference type="SUPFAM" id="SSF56219">
    <property type="entry name" value="DNase I-like"/>
    <property type="match status" value="1"/>
</dbReference>
<dbReference type="SUPFAM" id="SSF52540">
    <property type="entry name" value="P-loop containing nucleoside triphosphate hydrolases"/>
    <property type="match status" value="2"/>
</dbReference>
<keyword evidence="1" id="KW-0547">Nucleotide-binding</keyword>
<feature type="compositionally biased region" description="Basic residues" evidence="3">
    <location>
        <begin position="1"/>
        <end position="17"/>
    </location>
</feature>
<protein>
    <recommendedName>
        <fullName evidence="1">ATP-dependent DNA helicase</fullName>
        <ecNumber evidence="1">5.6.2.3</ecNumber>
    </recommendedName>
</protein>
<feature type="compositionally biased region" description="Basic residues" evidence="3">
    <location>
        <begin position="169"/>
        <end position="181"/>
    </location>
</feature>
<dbReference type="InterPro" id="IPR003323">
    <property type="entry name" value="OTU_dom"/>
</dbReference>
<dbReference type="CDD" id="cd22755">
    <property type="entry name" value="OTU_CeDUB-like"/>
    <property type="match status" value="1"/>
</dbReference>
<evidence type="ECO:0000313" key="5">
    <source>
        <dbReference type="Proteomes" id="UP000085678"/>
    </source>
</evidence>
<dbReference type="InterPro" id="IPR046700">
    <property type="entry name" value="DUF6570"/>
</dbReference>
<dbReference type="Pfam" id="PF05970">
    <property type="entry name" value="PIF1"/>
    <property type="match status" value="1"/>
</dbReference>
<accession>A0A1S3H0Z4</accession>
<feature type="compositionally biased region" description="Basic and acidic residues" evidence="3">
    <location>
        <begin position="182"/>
        <end position="192"/>
    </location>
</feature>
<keyword evidence="5" id="KW-1185">Reference proteome</keyword>
<comment type="cofactor">
    <cofactor evidence="1">
        <name>Mg(2+)</name>
        <dbReference type="ChEBI" id="CHEBI:18420"/>
    </cofactor>
</comment>
<keyword evidence="1" id="KW-0067">ATP-binding</keyword>
<dbReference type="GO" id="GO:0016887">
    <property type="term" value="F:ATP hydrolysis activity"/>
    <property type="evidence" value="ECO:0007669"/>
    <property type="project" value="RHEA"/>
</dbReference>
<proteinExistence type="inferred from homology"/>
<dbReference type="GO" id="GO:0006281">
    <property type="term" value="P:DNA repair"/>
    <property type="evidence" value="ECO:0007669"/>
    <property type="project" value="UniProtKB-KW"/>
</dbReference>
<dbReference type="PANTHER" id="PTHR47642:SF5">
    <property type="entry name" value="ATP-DEPENDENT DNA HELICASE"/>
    <property type="match status" value="1"/>
</dbReference>
<dbReference type="KEGG" id="lak:106150504"/>
<dbReference type="RefSeq" id="XP_013378814.1">
    <property type="nucleotide sequence ID" value="XM_013523360.1"/>
</dbReference>
<name>A0A1S3H0Z4_LINAN</name>
<dbReference type="Pfam" id="PF14529">
    <property type="entry name" value="Exo_endo_phos_2"/>
    <property type="match status" value="1"/>
</dbReference>
<dbReference type="Proteomes" id="UP000085678">
    <property type="component" value="Unplaced"/>
</dbReference>
<dbReference type="GeneID" id="106150504"/>
<reference evidence="6" key="1">
    <citation type="submission" date="2025-08" db="UniProtKB">
        <authorList>
            <consortium name="RefSeq"/>
        </authorList>
    </citation>
    <scope>IDENTIFICATION</scope>
    <source>
        <tissue evidence="6">Gonads</tissue>
    </source>
</reference>
<evidence type="ECO:0000256" key="3">
    <source>
        <dbReference type="SAM" id="MobiDB-lite"/>
    </source>
</evidence>
<dbReference type="InterPro" id="IPR036691">
    <property type="entry name" value="Endo/exonu/phosph_ase_sf"/>
</dbReference>
<dbReference type="GO" id="GO:0000723">
    <property type="term" value="P:telomere maintenance"/>
    <property type="evidence" value="ECO:0007669"/>
    <property type="project" value="InterPro"/>
</dbReference>
<dbReference type="InParanoid" id="A0A1S3H0Z4"/>
<feature type="compositionally biased region" description="Basic and acidic residues" evidence="3">
    <location>
        <begin position="216"/>
        <end position="242"/>
    </location>
</feature>
<feature type="region of interest" description="Disordered" evidence="3">
    <location>
        <begin position="117"/>
        <end position="137"/>
    </location>
</feature>
<dbReference type="Pfam" id="PF14214">
    <property type="entry name" value="Helitron_like_N"/>
    <property type="match status" value="1"/>
</dbReference>
<dbReference type="Pfam" id="PF02338">
    <property type="entry name" value="OTU"/>
    <property type="match status" value="1"/>
</dbReference>
<dbReference type="PANTHER" id="PTHR47642">
    <property type="entry name" value="ATP-DEPENDENT DNA HELICASE"/>
    <property type="match status" value="1"/>
</dbReference>
<dbReference type="InterPro" id="IPR051055">
    <property type="entry name" value="PIF1_helicase"/>
</dbReference>
<keyword evidence="1" id="KW-0234">DNA repair</keyword>
<dbReference type="InterPro" id="IPR005135">
    <property type="entry name" value="Endo/exonuclease/phosphatase"/>
</dbReference>
<feature type="compositionally biased region" description="Basic and acidic residues" evidence="3">
    <location>
        <begin position="45"/>
        <end position="73"/>
    </location>
</feature>
<sequence>MAQRRAHQKKSIKRSRKRVPEAATSTIVPALAGTPTSVGSVKNCEITDKSSEITDKSSEITDRSSEITEKNSEITENTEFPEHTDIPIASDVTVHAAYTDASDETDATVDTAYPVSLSATDAPGHSRTSSTGRNILKREKNKIRMQLLRSDPQYRKAEQNAQRVTRSQSHVKRKIQKHRQLKRSDPEYRKNEQQSQRLKRSQVDEKSKILKHKQLKRSDPQFRKREQESQRLKRSQVDEKSKILKYNQLKRSDPQYRKGEQESQRLKRSQVDEKSKILKYNQLKRSDPQYRKGEQESQRLKRSHVDEKSKILKYNQLKRSDPQFRKYEQESQRLKRSQVDEKSKILKYNQLKRSDSQYRKKEQESQRLKRSQYDVKTKILKHKHLKRSDPYYKNKIPPCAMVNGLSFPEKPSFLDLKPLEWRLTSPRLVFMKLQQAPRGKQYKLEGNVVNIPADVTSTVTKLPRTEADSSTIKVQLKRNVKFKNYAYAQNVRPNKVLEAAAWLTANGKLYQEKGITVDTTWKLEENPCSSDTFEQTKKEHTTICNLSEEQIQNLLREYVCVECPANCKNIQFSEEGHLMDQDGDFADEFYVILDKPYKYDPSVDVDKFVATIQSERKSTGSSKRPHVLGVPAFKSQERGRSRYRKKINTIRSSSRERIEKLIAYERHHILRKYKHLKLSYYGLFKRKKQGRTWYSRYFRTVKKIRHRVRNISHLQKELSYLQQRHILPTYCESENEVQHLRTDNTSFHFMPVDALWQEKITEKLNLPLKRPHNWPETGSNILLTNPRQLKKVIGDGNCFFRSLSFTITGSDMLYDNNHIILRNKIVSHMKQLEYAFASGMLGDNDSTSANYIRRTGMDSVNVWGTETEILAAAHLLQTDIYVYCKPGDSWKWLKYSANFLDQNNHSHETAIYLQNTNSDHYDIVQSVCDSSLSADSLSKNLLQTKQVTRAKSDISKYLQANDITDWDEIDEEEMKPGIRDTMLTGRDFLEDTEREKIYSFAPGQEGHPLSIFRDEHCEELAFPEIFLGNARPANQNRLVPVHYSDICKSELRRNDRRAAMCVDNIFFKAKKLQMKRLIGSASLAVRKHKTSGKKLTAGDLKQSGAIEKLLHFDEGYTFLKGVRGSPPYFEKAKKDLFAMIRQLGAATFFCSFSSAETKWNHLLGTLGQLVDNRHYSESELEQLSWDEKCRLIQSDPITCARHFDYQVQCLIHHFLCHKVAPLGKIQDFFYRVEFQHRGSPHIHMLLWIENAPIYGVNSNEDIIQFVDSTICCSKPNEDDPIKELVSYQTHKHTRTCIKNLKKSCRFHFPQPPMKKSIILKPLEDTSQKKEYAQVWTKIHNIINDKNFTCVSLTFEEFLNKVQVSEEDYILAVRSTIKTDTLFLKRLPCEIWINNYSRSCLQAWRANMDIQFVLDIYACATYIVNYISKGQRGMSDLLYQACKEAREGNSDIKQQVRHIGNKFLNNVEISAQEASYITLQLPMRRASRSFVFINTTPPEDRVRLLKPLEEIKELEDESDNIESSNLLKRYSRRLPSLDNVSLADFAAYYDNNLNIIGGSKKRSSRLLDTDGMPLEKHDLENFEDDIHDITCETDIIKRKKAKIIRSVWFSESLYPEKHYRELLMLYIPWRNEESDILQNFESYEQRCQHLENEIWEQQRMYSPAKDELHRAMEDLNNMDSEDEDMWATVAPNTECQNEVDQCETSDVVQSSVGLSYDLAEDLGIHVSAKSCIEEEIVNKEIPDISYCKMIRNMNRQQFEFFHHVLHLIKSNSDPFHIFLSGGAGVGKSFVTRALYQGILKYLSSLPGEDFRTIRVALVAPTGKAAYNIGGHTIHSLLKIPANQSLRYKRLSADVLNSFRYKLGSLKVLFIDEVSMVGSKMLSFINERLKELKNNDRLFGGVSIVAIGDLFQLKPVFDNWIFENPNNDYYPLATNLWQKHFHMYELTEIMRQKDSKEFAEILNRLREGHHTDKDIKVLSERQLDQSKTSQKPLLHVFQTNSLVENFNHASYQNAKGEKFQIAATDTITGPVPKHLENNIKKQIPLDHKKTMNLRRILHIAVGERTEVVLNVDTEDGITNGAPNVVKLVDLDRQLIWVQFDAEDIGKNVRRMNKSLYNSNISKTWTPIFPVKRQFHLGKTGQYQVVRKQFPLQLSAAKTIHRCQGDTLKELVVDLSGRKNEHMHYVALSRVEKLEGLHILELNASKICISDKVKQEMKRLRQEAQLVKSISFLYEQPDDHFKIIHWNCCSLHKYIDDIRKNFDVAKADVCAFTETRFAIKDLNTKYQLKDKYLHRNDSTLHRQHGTAIYSHHRYAENFPKNYNFSGIEITDTRLDQFPDFVVITIYRPPHGKMQVLLEALRNILDTIDKTDKCVIIGDFNVNWLHENNANALRKMMCQDLMFRQHVTTQTTIYDSALDLVFTNFDHADLKIIVLPTYFGDHFPVCLSFPKNCL</sequence>
<keyword evidence="1" id="KW-0233">DNA recombination</keyword>
<organism evidence="5 6">
    <name type="scientific">Lingula anatina</name>
    <name type="common">Brachiopod</name>
    <name type="synonym">Lingula unguis</name>
    <dbReference type="NCBI Taxonomy" id="7574"/>
    <lineage>
        <taxon>Eukaryota</taxon>
        <taxon>Metazoa</taxon>
        <taxon>Spiralia</taxon>
        <taxon>Lophotrochozoa</taxon>
        <taxon>Brachiopoda</taxon>
        <taxon>Linguliformea</taxon>
        <taxon>Lingulata</taxon>
        <taxon>Lingulida</taxon>
        <taxon>Linguloidea</taxon>
        <taxon>Lingulidae</taxon>
        <taxon>Lingula</taxon>
    </lineage>
</organism>
<keyword evidence="1" id="KW-0347">Helicase</keyword>
<dbReference type="GO" id="GO:0006310">
    <property type="term" value="P:DNA recombination"/>
    <property type="evidence" value="ECO:0007669"/>
    <property type="project" value="UniProtKB-KW"/>
</dbReference>
<feature type="region of interest" description="Disordered" evidence="3">
    <location>
        <begin position="153"/>
        <end position="272"/>
    </location>
</feature>
<dbReference type="EC" id="5.6.2.3" evidence="1"/>
<evidence type="ECO:0000313" key="6">
    <source>
        <dbReference type="RefSeq" id="XP_013378814.1"/>
    </source>
</evidence>